<dbReference type="PANTHER" id="PTHR34595:SF7">
    <property type="entry name" value="SLL1039 PROTEIN"/>
    <property type="match status" value="1"/>
</dbReference>
<protein>
    <submittedName>
        <fullName evidence="2">Alpha-E domain-containing protein</fullName>
    </submittedName>
</protein>
<dbReference type="Pfam" id="PF04168">
    <property type="entry name" value="Alpha-E"/>
    <property type="match status" value="1"/>
</dbReference>
<accession>A0A557SPC8</accession>
<reference evidence="2 3" key="1">
    <citation type="submission" date="2019-07" db="EMBL/GenBank/DDBJ databases">
        <title>The pathways for chlorine oxyanion respiration interact through the shared metabolite chlorate.</title>
        <authorList>
            <person name="Barnum T.P."/>
            <person name="Cheng Y."/>
            <person name="Hill K.A."/>
            <person name="Lucas L.N."/>
            <person name="Carlson H.K."/>
            <person name="Coates J.D."/>
        </authorList>
    </citation>
    <scope>NUCLEOTIDE SEQUENCE [LARGE SCALE GENOMIC DNA]</scope>
    <source>
        <strain evidence="2 3">SFB-1</strain>
    </source>
</reference>
<dbReference type="InterPro" id="IPR051680">
    <property type="entry name" value="ATP-dep_Glu-Cys_Ligase-2"/>
</dbReference>
<dbReference type="Proteomes" id="UP000318349">
    <property type="component" value="Unassembled WGS sequence"/>
</dbReference>
<organism evidence="2 3">
    <name type="scientific">Denitromonas halophila</name>
    <dbReference type="NCBI Taxonomy" id="1629404"/>
    <lineage>
        <taxon>Bacteria</taxon>
        <taxon>Pseudomonadati</taxon>
        <taxon>Pseudomonadota</taxon>
        <taxon>Betaproteobacteria</taxon>
        <taxon>Rhodocyclales</taxon>
        <taxon>Zoogloeaceae</taxon>
        <taxon>Denitromonas</taxon>
    </lineage>
</organism>
<dbReference type="AlphaFoldDB" id="A0A557SPC8"/>
<feature type="domain" description="DUF403" evidence="1">
    <location>
        <begin position="1"/>
        <end position="308"/>
    </location>
</feature>
<dbReference type="PANTHER" id="PTHR34595">
    <property type="entry name" value="BLR5612 PROTEIN"/>
    <property type="match status" value="1"/>
</dbReference>
<sequence length="320" mass="36353">MLSRVAENLYWMARYLERAEDTARLVRVSRHLMLDFPGTATLGWSSLISISGADEIFDEYYTERDAASVLTFLCADRRYSGSVLGALSAARENLRTTREVMPREVWEEVNRLFLECSDIFSGTIDLRRLDDFLRVVIRGCQALTGMLDGSLSDTPARTFCAVGGYLERADMITRILDVRSANLLPRTPDDLTPFENLQWMSVLKSLSAYQMYRQHVRLRVRGPDVVRFILLNPQFPRALYRCLNNLHRKLYTLPRSTLACQRVTELLGMLATEDAAHLADSPDRLHAFVDELQLGFNRVHEAIQGTWFAGVDSPAPVVAD</sequence>
<dbReference type="EMBL" id="VMNI01000003">
    <property type="protein sequence ID" value="TVO79267.1"/>
    <property type="molecule type" value="Genomic_DNA"/>
</dbReference>
<evidence type="ECO:0000313" key="2">
    <source>
        <dbReference type="EMBL" id="TVO79267.1"/>
    </source>
</evidence>
<gene>
    <name evidence="2" type="ORF">FHP89_03530</name>
</gene>
<evidence type="ECO:0000259" key="1">
    <source>
        <dbReference type="Pfam" id="PF04168"/>
    </source>
</evidence>
<name>A0A557SPC8_9RHOO</name>
<proteinExistence type="predicted"/>
<evidence type="ECO:0000313" key="3">
    <source>
        <dbReference type="Proteomes" id="UP000318349"/>
    </source>
</evidence>
<comment type="caution">
    <text evidence="2">The sequence shown here is derived from an EMBL/GenBank/DDBJ whole genome shotgun (WGS) entry which is preliminary data.</text>
</comment>
<dbReference type="InterPro" id="IPR007296">
    <property type="entry name" value="DUF403"/>
</dbReference>